<dbReference type="EMBL" id="REGN01005727">
    <property type="protein sequence ID" value="RNA12280.1"/>
    <property type="molecule type" value="Genomic_DNA"/>
</dbReference>
<evidence type="ECO:0000313" key="1">
    <source>
        <dbReference type="EMBL" id="RNA12280.1"/>
    </source>
</evidence>
<protein>
    <submittedName>
        <fullName evidence="1">Uncharacterized protein</fullName>
    </submittedName>
</protein>
<organism evidence="1 2">
    <name type="scientific">Brachionus plicatilis</name>
    <name type="common">Marine rotifer</name>
    <name type="synonym">Brachionus muelleri</name>
    <dbReference type="NCBI Taxonomy" id="10195"/>
    <lineage>
        <taxon>Eukaryota</taxon>
        <taxon>Metazoa</taxon>
        <taxon>Spiralia</taxon>
        <taxon>Gnathifera</taxon>
        <taxon>Rotifera</taxon>
        <taxon>Eurotatoria</taxon>
        <taxon>Monogononta</taxon>
        <taxon>Pseudotrocha</taxon>
        <taxon>Ploima</taxon>
        <taxon>Brachionidae</taxon>
        <taxon>Brachionus</taxon>
    </lineage>
</organism>
<reference evidence="1 2" key="1">
    <citation type="journal article" date="2018" name="Sci. Rep.">
        <title>Genomic signatures of local adaptation to the degree of environmental predictability in rotifers.</title>
        <authorList>
            <person name="Franch-Gras L."/>
            <person name="Hahn C."/>
            <person name="Garcia-Roger E.M."/>
            <person name="Carmona M.J."/>
            <person name="Serra M."/>
            <person name="Gomez A."/>
        </authorList>
    </citation>
    <scope>NUCLEOTIDE SEQUENCE [LARGE SCALE GENOMIC DNA]</scope>
    <source>
        <strain evidence="1">HYR1</strain>
    </source>
</reference>
<gene>
    <name evidence="1" type="ORF">BpHYR1_038612</name>
</gene>
<proteinExistence type="predicted"/>
<name>A0A3M7QLV4_BRAPC</name>
<sequence length="59" mass="6624">MIEQVFFQFVEHILGEAPNLLSGKKKLSRYVCKLNNYLTSQTLNGSPDSSKAKCAYNVV</sequence>
<keyword evidence="2" id="KW-1185">Reference proteome</keyword>
<accession>A0A3M7QLV4</accession>
<dbReference type="Proteomes" id="UP000276133">
    <property type="component" value="Unassembled WGS sequence"/>
</dbReference>
<evidence type="ECO:0000313" key="2">
    <source>
        <dbReference type="Proteomes" id="UP000276133"/>
    </source>
</evidence>
<dbReference type="AlphaFoldDB" id="A0A3M7QLV4"/>
<comment type="caution">
    <text evidence="1">The sequence shown here is derived from an EMBL/GenBank/DDBJ whole genome shotgun (WGS) entry which is preliminary data.</text>
</comment>